<dbReference type="Proteomes" id="UP000234456">
    <property type="component" value="Unassembled WGS sequence"/>
</dbReference>
<keyword evidence="1" id="KW-0175">Coiled coil</keyword>
<evidence type="ECO:0000256" key="1">
    <source>
        <dbReference type="SAM" id="Coils"/>
    </source>
</evidence>
<dbReference type="EMBL" id="PKQE01000001">
    <property type="protein sequence ID" value="PLC44492.1"/>
    <property type="molecule type" value="Genomic_DNA"/>
</dbReference>
<accession>A0A2N4TXQ2</accession>
<protein>
    <submittedName>
        <fullName evidence="2">Uncharacterized protein</fullName>
    </submittedName>
</protein>
<dbReference type="RefSeq" id="WP_102064903.1">
    <property type="nucleotide sequence ID" value="NZ_PKQE01000001.1"/>
</dbReference>
<gene>
    <name evidence="2" type="ORF">C0Q88_07380</name>
</gene>
<evidence type="ECO:0000313" key="3">
    <source>
        <dbReference type="Proteomes" id="UP000234456"/>
    </source>
</evidence>
<comment type="caution">
    <text evidence="2">The sequence shown here is derived from an EMBL/GenBank/DDBJ whole genome shotgun (WGS) entry which is preliminary data.</text>
</comment>
<sequence>MAQFKSGTPLDLIGDLMKQPFAAPMVPVLSIKRPTRTSFNEAMNDFLNTPGYNSADASAAGGHDAYMRSLRAGKVAKHSTEEDTMKEKKEVAALVSDLEKEAVQGYEEAFREKLVNFELPEPLKLTVRNGSDFNVKPFIGGEEFTPVRGYVGKRGKTIIVFKPVGVADFEEMEMTEADAKATFPGFNRYLNDALGEVMDKIQEAREEVKAQERAEEIRSKAETYAEQGFGSW</sequence>
<reference evidence="2 3" key="1">
    <citation type="submission" date="2017-12" db="EMBL/GenBank/DDBJ databases">
        <title>Draft genome sequence of Ralstonia pickettii 52.</title>
        <authorList>
            <person name="Zheng B."/>
        </authorList>
    </citation>
    <scope>NUCLEOTIDE SEQUENCE [LARGE SCALE GENOMIC DNA]</scope>
    <source>
        <strain evidence="2 3">52</strain>
    </source>
</reference>
<organism evidence="2 3">
    <name type="scientific">Ralstonia pickettii</name>
    <name type="common">Burkholderia pickettii</name>
    <dbReference type="NCBI Taxonomy" id="329"/>
    <lineage>
        <taxon>Bacteria</taxon>
        <taxon>Pseudomonadati</taxon>
        <taxon>Pseudomonadota</taxon>
        <taxon>Betaproteobacteria</taxon>
        <taxon>Burkholderiales</taxon>
        <taxon>Burkholderiaceae</taxon>
        <taxon>Ralstonia</taxon>
    </lineage>
</organism>
<dbReference type="AlphaFoldDB" id="A0A2N4TXQ2"/>
<name>A0A2N4TXQ2_RALPI</name>
<proteinExistence type="predicted"/>
<evidence type="ECO:0000313" key="2">
    <source>
        <dbReference type="EMBL" id="PLC44492.1"/>
    </source>
</evidence>
<feature type="coiled-coil region" evidence="1">
    <location>
        <begin position="187"/>
        <end position="227"/>
    </location>
</feature>